<feature type="chain" id="PRO_5047163327" description="Cytochrome P460 domain-containing protein" evidence="1">
    <location>
        <begin position="23"/>
        <end position="198"/>
    </location>
</feature>
<proteinExistence type="predicted"/>
<comment type="caution">
    <text evidence="3">The sequence shown here is derived from an EMBL/GenBank/DDBJ whole genome shotgun (WGS) entry which is preliminary data.</text>
</comment>
<name>A0ABQ1H5A2_9SPHN</name>
<dbReference type="InterPro" id="IPR032033">
    <property type="entry name" value="Cytochrome_P460"/>
</dbReference>
<evidence type="ECO:0000259" key="2">
    <source>
        <dbReference type="Pfam" id="PF16694"/>
    </source>
</evidence>
<organism evidence="3 4">
    <name type="scientific">Sphingomonas psychrolutea</name>
    <dbReference type="NCBI Taxonomy" id="1259676"/>
    <lineage>
        <taxon>Bacteria</taxon>
        <taxon>Pseudomonadati</taxon>
        <taxon>Pseudomonadota</taxon>
        <taxon>Alphaproteobacteria</taxon>
        <taxon>Sphingomonadales</taxon>
        <taxon>Sphingomonadaceae</taxon>
        <taxon>Sphingomonas</taxon>
    </lineage>
</organism>
<accession>A0ABQ1H5A2</accession>
<feature type="domain" description="Cytochrome P460" evidence="2">
    <location>
        <begin position="41"/>
        <end position="170"/>
    </location>
</feature>
<dbReference type="RefSeq" id="WP_188448853.1">
    <property type="nucleotide sequence ID" value="NZ_BMDW01000021.1"/>
</dbReference>
<keyword evidence="1" id="KW-0732">Signal</keyword>
<feature type="signal peptide" evidence="1">
    <location>
        <begin position="1"/>
        <end position="22"/>
    </location>
</feature>
<evidence type="ECO:0000313" key="3">
    <source>
        <dbReference type="EMBL" id="GGA57274.1"/>
    </source>
</evidence>
<dbReference type="Pfam" id="PF16694">
    <property type="entry name" value="Cytochrome_P460"/>
    <property type="match status" value="1"/>
</dbReference>
<protein>
    <recommendedName>
        <fullName evidence="2">Cytochrome P460 domain-containing protein</fullName>
    </recommendedName>
</protein>
<dbReference type="InterPro" id="IPR038142">
    <property type="entry name" value="Cytochrome_P460_sp"/>
</dbReference>
<evidence type="ECO:0000256" key="1">
    <source>
        <dbReference type="SAM" id="SignalP"/>
    </source>
</evidence>
<reference evidence="4" key="1">
    <citation type="journal article" date="2019" name="Int. J. Syst. Evol. Microbiol.">
        <title>The Global Catalogue of Microorganisms (GCM) 10K type strain sequencing project: providing services to taxonomists for standard genome sequencing and annotation.</title>
        <authorList>
            <consortium name="The Broad Institute Genomics Platform"/>
            <consortium name="The Broad Institute Genome Sequencing Center for Infectious Disease"/>
            <person name="Wu L."/>
            <person name="Ma J."/>
        </authorList>
    </citation>
    <scope>NUCLEOTIDE SEQUENCE [LARGE SCALE GENOMIC DNA]</scope>
    <source>
        <strain evidence="4">CGMCC 1.10106</strain>
    </source>
</reference>
<dbReference type="Proteomes" id="UP000618591">
    <property type="component" value="Unassembled WGS sequence"/>
</dbReference>
<dbReference type="Gene3D" id="3.50.70.20">
    <property type="entry name" value="Cytochrome P460"/>
    <property type="match status" value="1"/>
</dbReference>
<keyword evidence="4" id="KW-1185">Reference proteome</keyword>
<gene>
    <name evidence="3" type="ORF">GCM10011395_29650</name>
</gene>
<sequence>MRGLGGAALITAVLVFAAASSAAPVERVAAQFDAKGNLVFPADYRHWTYLSSGLGMSYNAVANAKANPSFDSVFVDPASELAFRNTGHWPEGTVMVLEIRGSNSKGSINLHGSYQAGAPLALEIHVRDSQRFKDGWGFFAVDAKQATSLIPYGATCYSCHQQHAAVDTTFVQFYPTLLPIATAKGTLSAAYSAEAAKR</sequence>
<evidence type="ECO:0000313" key="4">
    <source>
        <dbReference type="Proteomes" id="UP000618591"/>
    </source>
</evidence>
<dbReference type="CDD" id="cd20751">
    <property type="entry name" value="cyt_P460_Ne-like"/>
    <property type="match status" value="1"/>
</dbReference>
<dbReference type="EMBL" id="BMDW01000021">
    <property type="protein sequence ID" value="GGA57274.1"/>
    <property type="molecule type" value="Genomic_DNA"/>
</dbReference>